<reference evidence="5 6" key="1">
    <citation type="submission" date="2013-06" db="EMBL/GenBank/DDBJ databases">
        <authorList>
            <person name="Weinstock G."/>
            <person name="Sodergren E."/>
            <person name="Clifton S."/>
            <person name="Fulton L."/>
            <person name="Fulton B."/>
            <person name="Courtney L."/>
            <person name="Fronick C."/>
            <person name="Harrison M."/>
            <person name="Strong C."/>
            <person name="Farmer C."/>
            <person name="Delahaunty K."/>
            <person name="Markovic C."/>
            <person name="Hall O."/>
            <person name="Minx P."/>
            <person name="Tomlinson C."/>
            <person name="Mitreva M."/>
            <person name="Nelson J."/>
            <person name="Hou S."/>
            <person name="Wollam A."/>
            <person name="Pepin K.H."/>
            <person name="Johnson M."/>
            <person name="Bhonagiri V."/>
            <person name="Nash W.E."/>
            <person name="Warren W."/>
            <person name="Chinwalla A."/>
            <person name="Mardis E.R."/>
            <person name="Wilson R.K."/>
        </authorList>
    </citation>
    <scope>NUCLEOTIDE SEQUENCE [LARGE SCALE GENOMIC DNA]</scope>
    <source>
        <strain evidence="5 6">ATCC 51271</strain>
    </source>
</reference>
<dbReference type="STRING" id="592026.GCWU0000282_001663"/>
<evidence type="ECO:0000256" key="1">
    <source>
        <dbReference type="ARBA" id="ARBA00022448"/>
    </source>
</evidence>
<dbReference type="Gene3D" id="3.40.50.300">
    <property type="entry name" value="P-loop containing nucleotide triphosphate hydrolases"/>
    <property type="match status" value="1"/>
</dbReference>
<dbReference type="SUPFAM" id="SSF52540">
    <property type="entry name" value="P-loop containing nucleoside triphosphate hydrolases"/>
    <property type="match status" value="1"/>
</dbReference>
<dbReference type="PANTHER" id="PTHR42711:SF1">
    <property type="entry name" value="ABC-TRANSPORT PROTEIN, ATP-BINDING COMPONENT"/>
    <property type="match status" value="1"/>
</dbReference>
<keyword evidence="2" id="KW-0547">Nucleotide-binding</keyword>
<name>V2Y1E6_9FIRM</name>
<dbReference type="PANTHER" id="PTHR42711">
    <property type="entry name" value="ABC TRANSPORTER ATP-BINDING PROTEIN"/>
    <property type="match status" value="1"/>
</dbReference>
<proteinExistence type="predicted"/>
<accession>V2Y1E6</accession>
<keyword evidence="1" id="KW-0813">Transport</keyword>
<evidence type="ECO:0000259" key="4">
    <source>
        <dbReference type="PROSITE" id="PS50893"/>
    </source>
</evidence>
<dbReference type="InterPro" id="IPR003439">
    <property type="entry name" value="ABC_transporter-like_ATP-bd"/>
</dbReference>
<feature type="domain" description="ABC transporter" evidence="4">
    <location>
        <begin position="5"/>
        <end position="243"/>
    </location>
</feature>
<keyword evidence="6" id="KW-1185">Reference proteome</keyword>
<dbReference type="InterPro" id="IPR027417">
    <property type="entry name" value="P-loop_NTPase"/>
</dbReference>
<dbReference type="OrthoDB" id="9804819at2"/>
<comment type="caution">
    <text evidence="5">The sequence shown here is derived from an EMBL/GenBank/DDBJ whole genome shotgun (WGS) entry which is preliminary data.</text>
</comment>
<dbReference type="GO" id="GO:0005524">
    <property type="term" value="F:ATP binding"/>
    <property type="evidence" value="ECO:0007669"/>
    <property type="project" value="UniProtKB-KW"/>
</dbReference>
<evidence type="ECO:0000313" key="6">
    <source>
        <dbReference type="Proteomes" id="UP000018227"/>
    </source>
</evidence>
<dbReference type="InterPro" id="IPR003593">
    <property type="entry name" value="AAA+_ATPase"/>
</dbReference>
<dbReference type="SMART" id="SM00382">
    <property type="entry name" value="AAA"/>
    <property type="match status" value="1"/>
</dbReference>
<evidence type="ECO:0000313" key="5">
    <source>
        <dbReference type="EMBL" id="ESL02793.1"/>
    </source>
</evidence>
<evidence type="ECO:0000256" key="2">
    <source>
        <dbReference type="ARBA" id="ARBA00022741"/>
    </source>
</evidence>
<dbReference type="EMBL" id="ACIL03000013">
    <property type="protein sequence ID" value="ESL02793.1"/>
    <property type="molecule type" value="Genomic_DNA"/>
</dbReference>
<dbReference type="PROSITE" id="PS50893">
    <property type="entry name" value="ABC_TRANSPORTER_2"/>
    <property type="match status" value="1"/>
</dbReference>
<dbReference type="GO" id="GO:0016887">
    <property type="term" value="F:ATP hydrolysis activity"/>
    <property type="evidence" value="ECO:0007669"/>
    <property type="project" value="InterPro"/>
</dbReference>
<dbReference type="InterPro" id="IPR050763">
    <property type="entry name" value="ABC_transporter_ATP-binding"/>
</dbReference>
<organism evidence="5 6">
    <name type="scientific">Catonella morbi ATCC 51271</name>
    <dbReference type="NCBI Taxonomy" id="592026"/>
    <lineage>
        <taxon>Bacteria</taxon>
        <taxon>Bacillati</taxon>
        <taxon>Bacillota</taxon>
        <taxon>Clostridia</taxon>
        <taxon>Lachnospirales</taxon>
        <taxon>Lachnospiraceae</taxon>
        <taxon>Catonella</taxon>
    </lineage>
</organism>
<evidence type="ECO:0000256" key="3">
    <source>
        <dbReference type="ARBA" id="ARBA00022840"/>
    </source>
</evidence>
<dbReference type="Pfam" id="PF00005">
    <property type="entry name" value="ABC_tran"/>
    <property type="match status" value="1"/>
</dbReference>
<dbReference type="eggNOG" id="COG4586">
    <property type="taxonomic scope" value="Bacteria"/>
</dbReference>
<keyword evidence="3 5" id="KW-0067">ATP-binding</keyword>
<dbReference type="RefSeq" id="WP_023354535.1">
    <property type="nucleotide sequence ID" value="NZ_KI535368.1"/>
</dbReference>
<dbReference type="AlphaFoldDB" id="V2Y1E6"/>
<gene>
    <name evidence="5" type="ORF">GCWU0000282_001663</name>
</gene>
<sequence length="321" mass="37064">MKEILTVKNLTKEYFVKTGKETVKVIKGIDLSITEGEKVGYVGLNGAGKSTTIKMLTGLIKPTGGEISILGFNPFEERKNYVENIGVIFGQRNQLFWDLRVEDSFIFNKSLYKLSDKTYKDRLQFLNEYTDIAPLMKKRVLELSLGQKMKCNIALSLLHSPKILFLDEATIGLDLIVKNEIKKLLNEVNREFNTTMLFTSHDMKDIEDVCERIIILEKGNILHDLPLKDFRKLYGGTKNVRLLLESKTDLDKIIYLFEQKWANKFMNFGTDRGENSINFSFNEEKINIFEIMEELKNEGIKPTDFTINSDSLEDIIRGIYR</sequence>
<dbReference type="HOGENOM" id="CLU_000604_1_2_9"/>
<protein>
    <submittedName>
        <fullName evidence="5">ABC transporter, ATP-binding protein</fullName>
    </submittedName>
</protein>
<dbReference type="Proteomes" id="UP000018227">
    <property type="component" value="Unassembled WGS sequence"/>
</dbReference>